<accession>A0A396SUB0</accession>
<protein>
    <submittedName>
        <fullName evidence="2">Uncharacterized protein</fullName>
    </submittedName>
</protein>
<evidence type="ECO:0000256" key="1">
    <source>
        <dbReference type="SAM" id="SignalP"/>
    </source>
</evidence>
<evidence type="ECO:0000313" key="2">
    <source>
        <dbReference type="EMBL" id="RHW55206.1"/>
    </source>
</evidence>
<proteinExistence type="predicted"/>
<dbReference type="EMBL" id="QOCV01000002">
    <property type="protein sequence ID" value="RHW55206.1"/>
    <property type="molecule type" value="Genomic_DNA"/>
</dbReference>
<reference evidence="2 3" key="1">
    <citation type="submission" date="2018-07" db="EMBL/GenBank/DDBJ databases">
        <title>Genome sequences of six Lactobacillus spp. isolated from bumble bee guts.</title>
        <authorList>
            <person name="Motta E.V.S."/>
            <person name="Moran N.A."/>
        </authorList>
    </citation>
    <scope>NUCLEOTIDE SEQUENCE [LARGE SCALE GENOMIC DNA]</scope>
    <source>
        <strain evidence="2 3">OCC3</strain>
    </source>
</reference>
<name>A0A396SUB0_9LACO</name>
<organism evidence="2 3">
    <name type="scientific">Lactobacillus bombicola</name>
    <dbReference type="NCBI Taxonomy" id="1505723"/>
    <lineage>
        <taxon>Bacteria</taxon>
        <taxon>Bacillati</taxon>
        <taxon>Bacillota</taxon>
        <taxon>Bacilli</taxon>
        <taxon>Lactobacillales</taxon>
        <taxon>Lactobacillaceae</taxon>
        <taxon>Lactobacillus</taxon>
    </lineage>
</organism>
<evidence type="ECO:0000313" key="3">
    <source>
        <dbReference type="Proteomes" id="UP000265862"/>
    </source>
</evidence>
<dbReference type="Proteomes" id="UP000265862">
    <property type="component" value="Unassembled WGS sequence"/>
</dbReference>
<comment type="caution">
    <text evidence="2">The sequence shown here is derived from an EMBL/GenBank/DDBJ whole genome shotgun (WGS) entry which is preliminary data.</text>
</comment>
<sequence length="176" mass="18138">MKHLITLLSSAAVCVSMLAVPATTVSAATTTHAQSTATSNQLSKAETETLNAAIKGSLITYPDSSGVAQVKIVDKNYLAQSLKQTNLKVTVEDVQSALDKVNSYAKKHPSDFTYENPLLRKKVKHHTACSNTMFLGGTGTSVAWAIGAAAAGATGLGAALVGVGLSTIWGIGGLFC</sequence>
<keyword evidence="1" id="KW-0732">Signal</keyword>
<dbReference type="RefSeq" id="WP_118897549.1">
    <property type="nucleotide sequence ID" value="NZ_QOCV01000002.1"/>
</dbReference>
<feature type="chain" id="PRO_5017214634" evidence="1">
    <location>
        <begin position="28"/>
        <end position="176"/>
    </location>
</feature>
<dbReference type="AlphaFoldDB" id="A0A396SUB0"/>
<gene>
    <name evidence="2" type="ORF">DS835_01110</name>
</gene>
<feature type="signal peptide" evidence="1">
    <location>
        <begin position="1"/>
        <end position="27"/>
    </location>
</feature>